<reference evidence="2 3" key="1">
    <citation type="journal article" date="2008" name="Nature">
        <title>The Phaeodactylum genome reveals the evolutionary history of diatom genomes.</title>
        <authorList>
            <person name="Bowler C."/>
            <person name="Allen A.E."/>
            <person name="Badger J.H."/>
            <person name="Grimwood J."/>
            <person name="Jabbari K."/>
            <person name="Kuo A."/>
            <person name="Maheswari U."/>
            <person name="Martens C."/>
            <person name="Maumus F."/>
            <person name="Otillar R.P."/>
            <person name="Rayko E."/>
            <person name="Salamov A."/>
            <person name="Vandepoele K."/>
            <person name="Beszteri B."/>
            <person name="Gruber A."/>
            <person name="Heijde M."/>
            <person name="Katinka M."/>
            <person name="Mock T."/>
            <person name="Valentin K."/>
            <person name="Verret F."/>
            <person name="Berges J.A."/>
            <person name="Brownlee C."/>
            <person name="Cadoret J.P."/>
            <person name="Chiovitti A."/>
            <person name="Choi C.J."/>
            <person name="Coesel S."/>
            <person name="De Martino A."/>
            <person name="Detter J.C."/>
            <person name="Durkin C."/>
            <person name="Falciatore A."/>
            <person name="Fournet J."/>
            <person name="Haruta M."/>
            <person name="Huysman M.J."/>
            <person name="Jenkins B.D."/>
            <person name="Jiroutova K."/>
            <person name="Jorgensen R.E."/>
            <person name="Joubert Y."/>
            <person name="Kaplan A."/>
            <person name="Kroger N."/>
            <person name="Kroth P.G."/>
            <person name="La Roche J."/>
            <person name="Lindquist E."/>
            <person name="Lommer M."/>
            <person name="Martin-Jezequel V."/>
            <person name="Lopez P.J."/>
            <person name="Lucas S."/>
            <person name="Mangogna M."/>
            <person name="McGinnis K."/>
            <person name="Medlin L.K."/>
            <person name="Montsant A."/>
            <person name="Oudot-Le Secq M.P."/>
            <person name="Napoli C."/>
            <person name="Obornik M."/>
            <person name="Parker M.S."/>
            <person name="Petit J.L."/>
            <person name="Porcel B.M."/>
            <person name="Poulsen N."/>
            <person name="Robison M."/>
            <person name="Rychlewski L."/>
            <person name="Rynearson T.A."/>
            <person name="Schmutz J."/>
            <person name="Shapiro H."/>
            <person name="Siaut M."/>
            <person name="Stanley M."/>
            <person name="Sussman M.R."/>
            <person name="Taylor A.R."/>
            <person name="Vardi A."/>
            <person name="von Dassow P."/>
            <person name="Vyverman W."/>
            <person name="Willis A."/>
            <person name="Wyrwicz L.S."/>
            <person name="Rokhsar D.S."/>
            <person name="Weissenbach J."/>
            <person name="Armbrust E.V."/>
            <person name="Green B.R."/>
            <person name="Van de Peer Y."/>
            <person name="Grigoriev I.V."/>
        </authorList>
    </citation>
    <scope>NUCLEOTIDE SEQUENCE [LARGE SCALE GENOMIC DNA]</scope>
    <source>
        <strain evidence="2 3">CCAP 1055/1</strain>
    </source>
</reference>
<dbReference type="HOGENOM" id="CLU_450934_0_0_1"/>
<dbReference type="Proteomes" id="UP000000759">
    <property type="component" value="Chromosome 10"/>
</dbReference>
<dbReference type="EMBL" id="CM000613">
    <property type="protein sequence ID" value="EEC47452.1"/>
    <property type="molecule type" value="Genomic_DNA"/>
</dbReference>
<name>B7G167_PHATC</name>
<accession>B7G167</accession>
<organism evidence="2 3">
    <name type="scientific">Phaeodactylum tricornutum (strain CCAP 1055/1)</name>
    <dbReference type="NCBI Taxonomy" id="556484"/>
    <lineage>
        <taxon>Eukaryota</taxon>
        <taxon>Sar</taxon>
        <taxon>Stramenopiles</taxon>
        <taxon>Ochrophyta</taxon>
        <taxon>Bacillariophyta</taxon>
        <taxon>Bacillariophyceae</taxon>
        <taxon>Bacillariophycidae</taxon>
        <taxon>Naviculales</taxon>
        <taxon>Phaeodactylaceae</taxon>
        <taxon>Phaeodactylum</taxon>
    </lineage>
</organism>
<dbReference type="KEGG" id="pti:PHATRDRAFT_46430"/>
<keyword evidence="3" id="KW-1185">Reference proteome</keyword>
<feature type="region of interest" description="Disordered" evidence="1">
    <location>
        <begin position="17"/>
        <end position="64"/>
    </location>
</feature>
<dbReference type="RefSeq" id="XP_002180800.1">
    <property type="nucleotide sequence ID" value="XM_002180764.1"/>
</dbReference>
<feature type="compositionally biased region" description="Polar residues" evidence="1">
    <location>
        <begin position="414"/>
        <end position="432"/>
    </location>
</feature>
<feature type="compositionally biased region" description="Basic and acidic residues" evidence="1">
    <location>
        <begin position="53"/>
        <end position="64"/>
    </location>
</feature>
<dbReference type="PaxDb" id="2850-Phatr46430"/>
<evidence type="ECO:0000313" key="3">
    <source>
        <dbReference type="Proteomes" id="UP000000759"/>
    </source>
</evidence>
<feature type="compositionally biased region" description="Polar residues" evidence="1">
    <location>
        <begin position="32"/>
        <end position="41"/>
    </location>
</feature>
<gene>
    <name evidence="2" type="ORF">PHATRDRAFT_46430</name>
</gene>
<feature type="region of interest" description="Disordered" evidence="1">
    <location>
        <begin position="377"/>
        <end position="436"/>
    </location>
</feature>
<dbReference type="GeneID" id="7201787"/>
<dbReference type="AlphaFoldDB" id="B7G167"/>
<reference evidence="3" key="2">
    <citation type="submission" date="2008-08" db="EMBL/GenBank/DDBJ databases">
        <authorList>
            <consortium name="Diatom Consortium"/>
            <person name="Grigoriev I."/>
            <person name="Grimwood J."/>
            <person name="Kuo A."/>
            <person name="Otillar R.P."/>
            <person name="Salamov A."/>
            <person name="Detter J.C."/>
            <person name="Lindquist E."/>
            <person name="Shapiro H."/>
            <person name="Lucas S."/>
            <person name="Glavina del Rio T."/>
            <person name="Pitluck S."/>
            <person name="Rokhsar D."/>
            <person name="Bowler C."/>
        </authorList>
    </citation>
    <scope>GENOME REANNOTATION</scope>
    <source>
        <strain evidence="3">CCAP 1055/1</strain>
    </source>
</reference>
<evidence type="ECO:0000256" key="1">
    <source>
        <dbReference type="SAM" id="MobiDB-lite"/>
    </source>
</evidence>
<dbReference type="InParanoid" id="B7G167"/>
<feature type="compositionally biased region" description="Polar residues" evidence="1">
    <location>
        <begin position="243"/>
        <end position="263"/>
    </location>
</feature>
<feature type="region of interest" description="Disordered" evidence="1">
    <location>
        <begin position="214"/>
        <end position="265"/>
    </location>
</feature>
<sequence>MPRLSLAETKRLVQQVLASDDEDDDDFATLQPIFSTPTRPSIIQDRPVSESSVESKDGSKCEDPDVWERQAQRRAKLADPWLVQDVTDPSLLRWHRQGSVYCPCTIRRNHEEAQGLDVGFTKTKNLLIRYLGLRNEDTGLYAAVASNQLHPYADEDDDPHSWSATKMQGFTRHLQSRHPFVADPHPTMTLRVEVLAIEGMLDYVWRCHHNPESTTVHARPLDHGPNLATNRSHDTPLPKSHGKSNASSPSRTAVPTPMVSQEDPSVPEATAIATDDNITLPWRPLGDGPKPKIRAGDVIQYYPPHMHVSRNNLRTASVVGVYPRPSTIALFLSDGTHLPRDVQIKLVQQRKRHTLVPVPCPQFWDLSEFVLDKSDNDKYPDTWQPKGETGPASCTRIPRQTPEQGLFVPERTPSIETRNTSLADPGTSTTSMEEAKQNVPAWKQVLINLLEINEKEKQKRRCDRRKVAVREAHLRTAIQAQECLRSLSDSRNEDTSVVVEDIASSWSVSNDALWNFLTGDRKGFLTDTKVEEMTTRWLQWLPANSNNEKDITREKNADSLAKEKDSLLLAKAVKSELTSMKEASRRCAEPFDVTQPISKRLRRRRH</sequence>
<evidence type="ECO:0000313" key="2">
    <source>
        <dbReference type="EMBL" id="EEC47452.1"/>
    </source>
</evidence>
<protein>
    <submittedName>
        <fullName evidence="2">Uncharacterized protein</fullName>
    </submittedName>
</protein>
<proteinExistence type="predicted"/>